<name>A0A2Z5H8M8_9CAUD</name>
<sequence>MDRRTQALFKWKVREALLAFIYGPVLKRNELRLKELIDENDALVGVQYYGFVYRNKFHTQSQYARPPQNIPRLFSSLHARMDEILEEERLIEREERPLIVGYLQKWLNSSDDAVVLFQRLPTALRAPFTELLSTEGIKLTDVDMDDAATEMGIGERSLDALKIRLMTNLIRGDS</sequence>
<accession>A0A2Z5H8M8</accession>
<keyword evidence="2" id="KW-1185">Reference proteome</keyword>
<reference evidence="1 2" key="1">
    <citation type="submission" date="2018-05" db="EMBL/GenBank/DDBJ databases">
        <title>Genomic characterization of a novel Pseudomonas phage phCDa.</title>
        <authorList>
            <person name="Chen C."/>
            <person name="Lu D."/>
            <person name="Wang J."/>
            <person name="Fu R."/>
        </authorList>
    </citation>
    <scope>NUCLEOTIDE SEQUENCE [LARGE SCALE GENOMIC DNA]</scope>
</reference>
<gene>
    <name evidence="1" type="ORF">phCDa_77</name>
</gene>
<organism evidence="1 2">
    <name type="scientific">Pseudomonas phage phCDa</name>
    <dbReference type="NCBI Taxonomy" id="2268587"/>
    <lineage>
        <taxon>Viruses</taxon>
        <taxon>Duplodnaviria</taxon>
        <taxon>Heunggongvirae</taxon>
        <taxon>Uroviricota</taxon>
        <taxon>Caudoviricetes</taxon>
        <taxon>Schitoviridae</taxon>
        <taxon>Shizishanvirus</taxon>
        <taxon>Shizishanvirus phCDa</taxon>
    </lineage>
</organism>
<evidence type="ECO:0000313" key="2">
    <source>
        <dbReference type="Proteomes" id="UP000252224"/>
    </source>
</evidence>
<protein>
    <submittedName>
        <fullName evidence="1">Uncharacterized protein</fullName>
    </submittedName>
</protein>
<dbReference type="Proteomes" id="UP000252224">
    <property type="component" value="Segment"/>
</dbReference>
<evidence type="ECO:0000313" key="1">
    <source>
        <dbReference type="EMBL" id="AXC36521.1"/>
    </source>
</evidence>
<dbReference type="EMBL" id="MH382836">
    <property type="protein sequence ID" value="AXC36521.1"/>
    <property type="molecule type" value="Genomic_DNA"/>
</dbReference>
<proteinExistence type="predicted"/>